<feature type="site" description="Important for catalytic activity" evidence="7">
    <location>
        <position position="219"/>
    </location>
</feature>
<dbReference type="NCBIfam" id="TIGR00195">
    <property type="entry name" value="exoDNase_III"/>
    <property type="match status" value="1"/>
</dbReference>
<keyword evidence="4 6" id="KW-0460">Magnesium</keyword>
<evidence type="ECO:0000256" key="6">
    <source>
        <dbReference type="PIRSR" id="PIRSR604808-2"/>
    </source>
</evidence>
<gene>
    <name evidence="9" type="ORF">FHS48_001456</name>
</gene>
<organism evidence="9 10">
    <name type="scientific">Novispirillum itersonii</name>
    <name type="common">Aquaspirillum itersonii</name>
    <dbReference type="NCBI Taxonomy" id="189"/>
    <lineage>
        <taxon>Bacteria</taxon>
        <taxon>Pseudomonadati</taxon>
        <taxon>Pseudomonadota</taxon>
        <taxon>Alphaproteobacteria</taxon>
        <taxon>Rhodospirillales</taxon>
        <taxon>Novispirillaceae</taxon>
        <taxon>Novispirillum</taxon>
    </lineage>
</organism>
<keyword evidence="6" id="KW-0464">Manganese</keyword>
<dbReference type="GO" id="GO:0046872">
    <property type="term" value="F:metal ion binding"/>
    <property type="evidence" value="ECO:0007669"/>
    <property type="project" value="UniProtKB-KW"/>
</dbReference>
<dbReference type="InterPro" id="IPR037493">
    <property type="entry name" value="ExoIII-like"/>
</dbReference>
<name>A0A7X0DLJ7_NOVIT</name>
<dbReference type="PANTHER" id="PTHR43250">
    <property type="entry name" value="EXODEOXYRIBONUCLEASE III"/>
    <property type="match status" value="1"/>
</dbReference>
<feature type="binding site" evidence="6">
    <location>
        <position position="248"/>
    </location>
    <ligand>
        <name>Mg(2+)</name>
        <dbReference type="ChEBI" id="CHEBI:18420"/>
        <label>1</label>
    </ligand>
</feature>
<feature type="site" description="Transition state stabilizer" evidence="7">
    <location>
        <position position="150"/>
    </location>
</feature>
<dbReference type="InterPro" id="IPR020847">
    <property type="entry name" value="AP_endonuclease_F1_BS"/>
</dbReference>
<dbReference type="GO" id="GO:0006281">
    <property type="term" value="P:DNA repair"/>
    <property type="evidence" value="ECO:0007669"/>
    <property type="project" value="InterPro"/>
</dbReference>
<feature type="active site" description="Proton donor/acceptor" evidence="5">
    <location>
        <position position="148"/>
    </location>
</feature>
<evidence type="ECO:0000313" key="9">
    <source>
        <dbReference type="EMBL" id="MBB6210046.1"/>
    </source>
</evidence>
<keyword evidence="2 6" id="KW-0479">Metal-binding</keyword>
<feature type="binding site" evidence="6">
    <location>
        <position position="35"/>
    </location>
    <ligand>
        <name>Mg(2+)</name>
        <dbReference type="ChEBI" id="CHEBI:18420"/>
        <label>1</label>
    </ligand>
</feature>
<dbReference type="GO" id="GO:0003677">
    <property type="term" value="F:DNA binding"/>
    <property type="evidence" value="ECO:0007669"/>
    <property type="project" value="InterPro"/>
</dbReference>
<evidence type="ECO:0000259" key="8">
    <source>
        <dbReference type="Pfam" id="PF03372"/>
    </source>
</evidence>
<dbReference type="AlphaFoldDB" id="A0A7X0DLJ7"/>
<sequence>MITIATWNVNSVKARLDNVLDWIGSAAPDVLLLQELKCMDEAFPFSALEAAGYDCHVHGQKAYNGVALLSKLPVSDVMRGLPGDDTDVQARYIEATIAGAVRIASLYLPNGNPVDTEKYPYKLSWMERLYDRAQALLGCGLPVVLGGDYNICPTDEDVYDPTGWANDALCRPESRARFRALLHLGYTEAFRAVNKEPNRYSFWDYQAGAWPKDNGLRIDHFLLSPAAADSLESCEIDRGPRGKEKASDHTPVVCRLRLD</sequence>
<proteinExistence type="inferred from homology"/>
<dbReference type="Proteomes" id="UP000544872">
    <property type="component" value="Unassembled WGS sequence"/>
</dbReference>
<dbReference type="RefSeq" id="WP_184262839.1">
    <property type="nucleotide sequence ID" value="NZ_JACIIX010000004.1"/>
</dbReference>
<dbReference type="SUPFAM" id="SSF56219">
    <property type="entry name" value="DNase I-like"/>
    <property type="match status" value="1"/>
</dbReference>
<feature type="binding site" evidence="6">
    <location>
        <position position="249"/>
    </location>
    <ligand>
        <name>Mg(2+)</name>
        <dbReference type="ChEBI" id="CHEBI:18420"/>
        <label>1</label>
    </ligand>
</feature>
<dbReference type="NCBIfam" id="TIGR00633">
    <property type="entry name" value="xth"/>
    <property type="match status" value="1"/>
</dbReference>
<reference evidence="9 10" key="1">
    <citation type="submission" date="2020-08" db="EMBL/GenBank/DDBJ databases">
        <title>Genomic Encyclopedia of Type Strains, Phase IV (KMG-IV): sequencing the most valuable type-strain genomes for metagenomic binning, comparative biology and taxonomic classification.</title>
        <authorList>
            <person name="Goeker M."/>
        </authorList>
    </citation>
    <scope>NUCLEOTIDE SEQUENCE [LARGE SCALE GENOMIC DNA]</scope>
    <source>
        <strain evidence="9 10">DSM 11590</strain>
    </source>
</reference>
<feature type="binding site" evidence="6">
    <location>
        <position position="148"/>
    </location>
    <ligand>
        <name>Mg(2+)</name>
        <dbReference type="ChEBI" id="CHEBI:18420"/>
        <label>1</label>
    </ligand>
</feature>
<dbReference type="Gene3D" id="3.60.10.10">
    <property type="entry name" value="Endonuclease/exonuclease/phosphatase"/>
    <property type="match status" value="1"/>
</dbReference>
<evidence type="ECO:0000256" key="4">
    <source>
        <dbReference type="ARBA" id="ARBA00022842"/>
    </source>
</evidence>
<feature type="active site" description="Proton acceptor" evidence="5">
    <location>
        <position position="249"/>
    </location>
</feature>
<comment type="cofactor">
    <cofactor evidence="6">
        <name>Mg(2+)</name>
        <dbReference type="ChEBI" id="CHEBI:18420"/>
    </cofactor>
    <cofactor evidence="6">
        <name>Mn(2+)</name>
        <dbReference type="ChEBI" id="CHEBI:29035"/>
    </cofactor>
    <text evidence="6">Probably binds two magnesium or manganese ions per subunit.</text>
</comment>
<dbReference type="InterPro" id="IPR004808">
    <property type="entry name" value="AP_endonuc_1"/>
</dbReference>
<dbReference type="GO" id="GO:0004519">
    <property type="term" value="F:endonuclease activity"/>
    <property type="evidence" value="ECO:0007669"/>
    <property type="project" value="InterPro"/>
</dbReference>
<dbReference type="GO" id="GO:0008311">
    <property type="term" value="F:double-stranded DNA 3'-5' DNA exonuclease activity"/>
    <property type="evidence" value="ECO:0007669"/>
    <property type="project" value="UniProtKB-EC"/>
</dbReference>
<dbReference type="InterPro" id="IPR005135">
    <property type="entry name" value="Endo/exonuclease/phosphatase"/>
</dbReference>
<evidence type="ECO:0000256" key="1">
    <source>
        <dbReference type="ARBA" id="ARBA00007092"/>
    </source>
</evidence>
<keyword evidence="10" id="KW-1185">Reference proteome</keyword>
<evidence type="ECO:0000256" key="2">
    <source>
        <dbReference type="ARBA" id="ARBA00022723"/>
    </source>
</evidence>
<comment type="similarity">
    <text evidence="1">Belongs to the DNA repair enzymes AP/ExoA family.</text>
</comment>
<feature type="active site" evidence="5">
    <location>
        <position position="107"/>
    </location>
</feature>
<comment type="caution">
    <text evidence="9">The sequence shown here is derived from an EMBL/GenBank/DDBJ whole genome shotgun (WGS) entry which is preliminary data.</text>
</comment>
<evidence type="ECO:0000313" key="10">
    <source>
        <dbReference type="Proteomes" id="UP000544872"/>
    </source>
</evidence>
<dbReference type="EMBL" id="JACIIX010000004">
    <property type="protein sequence ID" value="MBB6210046.1"/>
    <property type="molecule type" value="Genomic_DNA"/>
</dbReference>
<evidence type="ECO:0000256" key="5">
    <source>
        <dbReference type="PIRSR" id="PIRSR604808-1"/>
    </source>
</evidence>
<dbReference type="Pfam" id="PF03372">
    <property type="entry name" value="Exo_endo_phos"/>
    <property type="match status" value="1"/>
</dbReference>
<dbReference type="PROSITE" id="PS51435">
    <property type="entry name" value="AP_NUCLEASE_F1_4"/>
    <property type="match status" value="1"/>
</dbReference>
<dbReference type="EC" id="3.1.11.2" evidence="9"/>
<dbReference type="PROSITE" id="PS00726">
    <property type="entry name" value="AP_NUCLEASE_F1_1"/>
    <property type="match status" value="1"/>
</dbReference>
<feature type="site" description="Interaction with DNA substrate" evidence="7">
    <location>
        <position position="249"/>
    </location>
</feature>
<keyword evidence="3 9" id="KW-0378">Hydrolase</keyword>
<evidence type="ECO:0000256" key="3">
    <source>
        <dbReference type="ARBA" id="ARBA00022801"/>
    </source>
</evidence>
<dbReference type="CDD" id="cd09086">
    <property type="entry name" value="ExoIII-like_AP-endo"/>
    <property type="match status" value="1"/>
</dbReference>
<feature type="binding site" evidence="6">
    <location>
        <position position="8"/>
    </location>
    <ligand>
        <name>Mg(2+)</name>
        <dbReference type="ChEBI" id="CHEBI:18420"/>
        <label>1</label>
    </ligand>
</feature>
<dbReference type="PANTHER" id="PTHR43250:SF2">
    <property type="entry name" value="EXODEOXYRIBONUCLEASE III"/>
    <property type="match status" value="1"/>
</dbReference>
<protein>
    <submittedName>
        <fullName evidence="9">Exodeoxyribonuclease-3</fullName>
        <ecNumber evidence="9">3.1.11.2</ecNumber>
    </submittedName>
</protein>
<evidence type="ECO:0000256" key="7">
    <source>
        <dbReference type="PIRSR" id="PIRSR604808-3"/>
    </source>
</evidence>
<feature type="domain" description="Endonuclease/exonuclease/phosphatase" evidence="8">
    <location>
        <begin position="5"/>
        <end position="249"/>
    </location>
</feature>
<dbReference type="InterPro" id="IPR036691">
    <property type="entry name" value="Endo/exonu/phosph_ase_sf"/>
</dbReference>
<accession>A0A7X0DLJ7</accession>
<feature type="binding site" evidence="6">
    <location>
        <position position="150"/>
    </location>
    <ligand>
        <name>Mg(2+)</name>
        <dbReference type="ChEBI" id="CHEBI:18420"/>
        <label>1</label>
    </ligand>
</feature>